<dbReference type="AlphaFoldDB" id="A0A1Y0VWG4"/>
<feature type="transmembrane region" description="Helical" evidence="1">
    <location>
        <begin position="202"/>
        <end position="220"/>
    </location>
</feature>
<evidence type="ECO:0000313" key="3">
    <source>
        <dbReference type="EMBL" id="KAF0413348.1"/>
    </source>
</evidence>
<feature type="transmembrane region" description="Helical" evidence="1">
    <location>
        <begin position="35"/>
        <end position="60"/>
    </location>
</feature>
<keyword evidence="7" id="KW-1185">Reference proteome</keyword>
<reference evidence="2 6" key="1">
    <citation type="submission" date="2017-05" db="EMBL/GenBank/DDBJ databases">
        <title>Genome sequence of Pediococcus pentosaceus strain SRCM100892.</title>
        <authorList>
            <person name="Cho S.H."/>
        </authorList>
    </citation>
    <scope>NUCLEOTIDE SEQUENCE [LARGE SCALE GENOMIC DNA]</scope>
    <source>
        <strain evidence="2 6">SRCM100892</strain>
    </source>
</reference>
<dbReference type="Proteomes" id="UP000472573">
    <property type="component" value="Unassembled WGS sequence"/>
</dbReference>
<evidence type="ECO:0000313" key="8">
    <source>
        <dbReference type="Proteomes" id="UP001214131"/>
    </source>
</evidence>
<dbReference type="EMBL" id="JADOFV010000003">
    <property type="protein sequence ID" value="MBF7127566.1"/>
    <property type="molecule type" value="Genomic_DNA"/>
</dbReference>
<reference evidence="5 8" key="6">
    <citation type="submission" date="2023-02" db="EMBL/GenBank/DDBJ databases">
        <title>Comparative genomics and fermentation flavor characterization of five lactic acid bacteria reveal flavor biosynthesis metabolic pathways in fermented muskmelon puree.</title>
        <authorList>
            <person name="Yuan L."/>
            <person name="Li M."/>
            <person name="Xu X."/>
            <person name="Lao F."/>
            <person name="Wu J."/>
        </authorList>
    </citation>
    <scope>NUCLEOTIDE SEQUENCE [LARGE SCALE GENOMIC DNA]</scope>
    <source>
        <strain evidence="5 8">Ca-4</strain>
    </source>
</reference>
<keyword evidence="1" id="KW-0472">Membrane</keyword>
<name>A0A1Y0VWG4_PEDPE</name>
<dbReference type="Proteomes" id="UP000743107">
    <property type="component" value="Unassembled WGS sequence"/>
</dbReference>
<dbReference type="EMBL" id="CP118739">
    <property type="protein sequence ID" value="WEA57918.1"/>
    <property type="molecule type" value="Genomic_DNA"/>
</dbReference>
<keyword evidence="1" id="KW-1133">Transmembrane helix</keyword>
<evidence type="ECO:0000313" key="2">
    <source>
        <dbReference type="EMBL" id="ARW20476.1"/>
    </source>
</evidence>
<dbReference type="Proteomes" id="UP001214131">
    <property type="component" value="Chromosome"/>
</dbReference>
<feature type="transmembrane region" description="Helical" evidence="1">
    <location>
        <begin position="12"/>
        <end position="29"/>
    </location>
</feature>
<reference evidence="4" key="5">
    <citation type="submission" date="2020-11" db="EMBL/GenBank/DDBJ databases">
        <title>Antibiotic susceptibility profiles of Pediococcus pentosaceus from various origins and their implications for the safety assessment of strains with food-technology applications.</title>
        <authorList>
            <person name="Shani N."/>
            <person name="Oberhaensli S."/>
            <person name="Arias E."/>
        </authorList>
    </citation>
    <scope>NUCLEOTIDE SEQUENCE</scope>
    <source>
        <strain evidence="4">FAM 19164</strain>
    </source>
</reference>
<dbReference type="RefSeq" id="WP_036672805.1">
    <property type="nucleotide sequence ID" value="NZ_BEWQ01000006.1"/>
</dbReference>
<dbReference type="Proteomes" id="UP000196118">
    <property type="component" value="Chromosome"/>
</dbReference>
<evidence type="ECO:0000313" key="7">
    <source>
        <dbReference type="Proteomes" id="UP000472573"/>
    </source>
</evidence>
<reference evidence="7" key="4">
    <citation type="submission" date="2020-03" db="EMBL/GenBank/DDBJ databases">
        <title>SpeciesPrimer: A bioinformatics pipeline dedicated to the design of qPCR primers for the quantification of bacterial species.</title>
        <authorList>
            <person name="Dreier M."/>
            <person name="Berthoud H."/>
            <person name="Shani N."/>
            <person name="Wechsler D."/>
            <person name="Junier P."/>
        </authorList>
    </citation>
    <scope>NUCLEOTIDE SEQUENCE [LARGE SCALE GENOMIC DNA]</scope>
    <source>
        <strain evidence="7">FAM13073</strain>
    </source>
</reference>
<feature type="transmembrane region" description="Helical" evidence="1">
    <location>
        <begin position="108"/>
        <end position="129"/>
    </location>
</feature>
<feature type="transmembrane region" description="Helical" evidence="1">
    <location>
        <begin position="80"/>
        <end position="102"/>
    </location>
</feature>
<evidence type="ECO:0000256" key="1">
    <source>
        <dbReference type="SAM" id="Phobius"/>
    </source>
</evidence>
<sequence length="221" mass="24686">MNEKGWNRTANIAGILSLVSIGLFLFKLLTGSINFWTILFFSLIVAGAVSYALIHMLLNVRKLTPAEESVVNQVSDTKEFVGFFFSTLIMLASGIGFEFFSGKPSGKVAGTFLFVYTVIAALVKVYDIYRLTIAKQKHVQLVNTFAYRRLSQAEKIGLVIFLIGLLGMLLVPPMILLCYLGLMVFLIRLVSNRVEGRIIDLFLMRVNIAMIIISAILVFFK</sequence>
<reference evidence="3" key="2">
    <citation type="submission" date="2019-10" db="EMBL/GenBank/DDBJ databases">
        <authorList>
            <person name="Irmler S."/>
            <person name="Berthoud H."/>
            <person name="Roetschi A."/>
            <person name="Arias E."/>
            <person name="Shani N."/>
            <person name="Wuethrich D."/>
            <person name="Bruggmann R."/>
        </authorList>
    </citation>
    <scope>NUCLEOTIDE SEQUENCE</scope>
    <source>
        <strain evidence="3">FAM13073</strain>
    </source>
</reference>
<evidence type="ECO:0000313" key="5">
    <source>
        <dbReference type="EMBL" id="WEA57918.1"/>
    </source>
</evidence>
<reference evidence="3" key="3">
    <citation type="submission" date="2019-12" db="EMBL/GenBank/DDBJ databases">
        <title>SpeciesPrimer: A bioinformatics pipeline dedicated to the design of qPCR primers for the quantification of bacterial species.</title>
        <authorList>
            <person name="Dreier M."/>
            <person name="Berthoud H."/>
            <person name="Shani N."/>
            <person name="Wechsler D."/>
            <person name="Junier P."/>
        </authorList>
    </citation>
    <scope>NUCLEOTIDE SEQUENCE</scope>
    <source>
        <strain evidence="3">FAM13073</strain>
    </source>
</reference>
<accession>A0A1Y0VWG4</accession>
<proteinExistence type="predicted"/>
<keyword evidence="1" id="KW-0812">Transmembrane</keyword>
<dbReference type="EMBL" id="CP021474">
    <property type="protein sequence ID" value="ARW20476.1"/>
    <property type="molecule type" value="Genomic_DNA"/>
</dbReference>
<gene>
    <name evidence="3" type="ORF">GBO79_05175</name>
    <name evidence="4" type="ORF">ITQ97_07060</name>
    <name evidence="5" type="ORF">PWB86_03360</name>
    <name evidence="2" type="ORF">S100892_01933</name>
</gene>
<organism evidence="2 6">
    <name type="scientific">Pediococcus pentosaceus</name>
    <dbReference type="NCBI Taxonomy" id="1255"/>
    <lineage>
        <taxon>Bacteria</taxon>
        <taxon>Bacillati</taxon>
        <taxon>Bacillota</taxon>
        <taxon>Bacilli</taxon>
        <taxon>Lactobacillales</taxon>
        <taxon>Lactobacillaceae</taxon>
        <taxon>Pediococcus</taxon>
    </lineage>
</organism>
<evidence type="ECO:0000313" key="4">
    <source>
        <dbReference type="EMBL" id="MBF7127566.1"/>
    </source>
</evidence>
<feature type="transmembrane region" description="Helical" evidence="1">
    <location>
        <begin position="158"/>
        <end position="182"/>
    </location>
</feature>
<dbReference type="EMBL" id="WENB01000003">
    <property type="protein sequence ID" value="KAF0413348.1"/>
    <property type="molecule type" value="Genomic_DNA"/>
</dbReference>
<protein>
    <submittedName>
        <fullName evidence="2">Uncharacterized protein</fullName>
    </submittedName>
</protein>
<evidence type="ECO:0000313" key="6">
    <source>
        <dbReference type="Proteomes" id="UP000196118"/>
    </source>
</evidence>